<dbReference type="GO" id="GO:0009102">
    <property type="term" value="P:biotin biosynthetic process"/>
    <property type="evidence" value="ECO:0007669"/>
    <property type="project" value="UniProtKB-KW"/>
</dbReference>
<dbReference type="InterPro" id="IPR015421">
    <property type="entry name" value="PyrdxlP-dep_Trfase_major"/>
</dbReference>
<dbReference type="InterPro" id="IPR001917">
    <property type="entry name" value="Aminotrans_II_pyridoxalP_BS"/>
</dbReference>
<evidence type="ECO:0000256" key="2">
    <source>
        <dbReference type="ARBA" id="ARBA00004746"/>
    </source>
</evidence>
<comment type="similarity">
    <text evidence="3">Belongs to the class-II pyridoxal-phosphate-dependent aminotransferase family. BioF subfamily.</text>
</comment>
<dbReference type="InterPro" id="IPR050087">
    <property type="entry name" value="AON_synthase_class-II"/>
</dbReference>
<reference evidence="13" key="1">
    <citation type="submission" date="2016-10" db="EMBL/GenBank/DDBJ databases">
        <authorList>
            <person name="de Groot N.N."/>
        </authorList>
    </citation>
    <scope>NUCLEOTIDE SEQUENCE</scope>
</reference>
<keyword evidence="13" id="KW-0012">Acyltransferase</keyword>
<evidence type="ECO:0000256" key="5">
    <source>
        <dbReference type="ARBA" id="ARBA00013187"/>
    </source>
</evidence>
<evidence type="ECO:0000256" key="9">
    <source>
        <dbReference type="ARBA" id="ARBA00032610"/>
    </source>
</evidence>
<dbReference type="Gene3D" id="3.90.1150.10">
    <property type="entry name" value="Aspartate Aminotransferase, domain 1"/>
    <property type="match status" value="1"/>
</dbReference>
<comment type="cofactor">
    <cofactor evidence="1">
        <name>pyridoxal 5'-phosphate</name>
        <dbReference type="ChEBI" id="CHEBI:597326"/>
    </cofactor>
</comment>
<dbReference type="InterPro" id="IPR015424">
    <property type="entry name" value="PyrdxlP-dep_Trfase"/>
</dbReference>
<evidence type="ECO:0000256" key="11">
    <source>
        <dbReference type="ARBA" id="ARBA00047715"/>
    </source>
</evidence>
<dbReference type="Gene3D" id="3.40.640.10">
    <property type="entry name" value="Type I PLP-dependent aspartate aminotransferase-like (Major domain)"/>
    <property type="match status" value="1"/>
</dbReference>
<gene>
    <name evidence="13" type="ORF">MNB_SUP05-5-841</name>
</gene>
<dbReference type="PROSITE" id="PS00599">
    <property type="entry name" value="AA_TRANSFER_CLASS_2"/>
    <property type="match status" value="1"/>
</dbReference>
<evidence type="ECO:0000256" key="1">
    <source>
        <dbReference type="ARBA" id="ARBA00001933"/>
    </source>
</evidence>
<evidence type="ECO:0000313" key="13">
    <source>
        <dbReference type="EMBL" id="SFV53180.1"/>
    </source>
</evidence>
<evidence type="ECO:0000256" key="4">
    <source>
        <dbReference type="ARBA" id="ARBA00011738"/>
    </source>
</evidence>
<dbReference type="EC" id="2.3.1.47" evidence="5"/>
<organism evidence="13">
    <name type="scientific">hydrothermal vent metagenome</name>
    <dbReference type="NCBI Taxonomy" id="652676"/>
    <lineage>
        <taxon>unclassified sequences</taxon>
        <taxon>metagenomes</taxon>
        <taxon>ecological metagenomes</taxon>
    </lineage>
</organism>
<dbReference type="AlphaFoldDB" id="A0A1W1BI03"/>
<dbReference type="PANTHER" id="PTHR13693">
    <property type="entry name" value="CLASS II AMINOTRANSFERASE/8-AMINO-7-OXONONANOATE SYNTHASE"/>
    <property type="match status" value="1"/>
</dbReference>
<evidence type="ECO:0000256" key="8">
    <source>
        <dbReference type="ARBA" id="ARBA00022898"/>
    </source>
</evidence>
<comment type="subunit">
    <text evidence="4">Homodimer.</text>
</comment>
<evidence type="ECO:0000256" key="10">
    <source>
        <dbReference type="ARBA" id="ARBA00033381"/>
    </source>
</evidence>
<proteinExistence type="inferred from homology"/>
<dbReference type="GO" id="GO:0008710">
    <property type="term" value="F:8-amino-7-oxononanoate synthase activity"/>
    <property type="evidence" value="ECO:0007669"/>
    <property type="project" value="UniProtKB-EC"/>
</dbReference>
<keyword evidence="8" id="KW-0663">Pyridoxal phosphate</keyword>
<feature type="domain" description="Aminotransferase class I/classII large" evidence="12">
    <location>
        <begin position="35"/>
        <end position="363"/>
    </location>
</feature>
<evidence type="ECO:0000259" key="12">
    <source>
        <dbReference type="Pfam" id="PF00155"/>
    </source>
</evidence>
<accession>A0A1W1BI03</accession>
<dbReference type="PANTHER" id="PTHR13693:SF100">
    <property type="entry name" value="8-AMINO-7-OXONONANOATE SYNTHASE"/>
    <property type="match status" value="1"/>
</dbReference>
<dbReference type="Pfam" id="PF00155">
    <property type="entry name" value="Aminotran_1_2"/>
    <property type="match status" value="1"/>
</dbReference>
<protein>
    <recommendedName>
        <fullName evidence="5">8-amino-7-oxononanoate synthase</fullName>
        <ecNumber evidence="5">2.3.1.47</ecNumber>
    </recommendedName>
    <alternativeName>
        <fullName evidence="9">7-keto-8-amino-pelargonic acid synthase</fullName>
    </alternativeName>
    <alternativeName>
        <fullName evidence="10">8-amino-7-ketopelargonate synthase</fullName>
    </alternativeName>
</protein>
<keyword evidence="7" id="KW-0093">Biotin biosynthesis</keyword>
<dbReference type="InterPro" id="IPR004839">
    <property type="entry name" value="Aminotransferase_I/II_large"/>
</dbReference>
<evidence type="ECO:0000256" key="3">
    <source>
        <dbReference type="ARBA" id="ARBA00010008"/>
    </source>
</evidence>
<sequence>MIKQTLQQLKKDNLYRQHKTVKYTDNNQIIIDDKKLINFSSNDYLSLANNKKVKNALIEGLKHYPIGSGASHLITGHTQAHENLSKELADYIGCEKVLLFSTGYLANLAVFSSLKSEINWVLQDKLNHASLIDANQLIGLPVKRYKHKNLTSLNNKLIKQQKQGLIASDLVFSMDGDRADVKELNTLKKDNFLLLDDAHGFGILKNEIADWNNVLYMGTFGKAFGTQGACVGGNADLIDFLIQKARPYIYTTAISPALCTATSKSLEIIKTGQNQKQLFDNINFFKEYAKKLNLDFSNSNSAIMPLIIGSSKTALNISKELFNQGFLVWAIREPTIPPNTARLRITLSSAHTKQQIKDLLTSLKKIIMLI</sequence>
<keyword evidence="6 13" id="KW-0808">Transferase</keyword>
<comment type="catalytic activity">
    <reaction evidence="11">
        <text>6-carboxyhexanoyl-[ACP] + L-alanine + H(+) = (8S)-8-amino-7-oxononanoate + holo-[ACP] + CO2</text>
        <dbReference type="Rhea" id="RHEA:42288"/>
        <dbReference type="Rhea" id="RHEA-COMP:9685"/>
        <dbReference type="Rhea" id="RHEA-COMP:9955"/>
        <dbReference type="ChEBI" id="CHEBI:15378"/>
        <dbReference type="ChEBI" id="CHEBI:16526"/>
        <dbReference type="ChEBI" id="CHEBI:57972"/>
        <dbReference type="ChEBI" id="CHEBI:64479"/>
        <dbReference type="ChEBI" id="CHEBI:78846"/>
        <dbReference type="ChEBI" id="CHEBI:149468"/>
        <dbReference type="EC" id="2.3.1.47"/>
    </reaction>
</comment>
<evidence type="ECO:0000256" key="6">
    <source>
        <dbReference type="ARBA" id="ARBA00022679"/>
    </source>
</evidence>
<dbReference type="SUPFAM" id="SSF53383">
    <property type="entry name" value="PLP-dependent transferases"/>
    <property type="match status" value="1"/>
</dbReference>
<evidence type="ECO:0000256" key="7">
    <source>
        <dbReference type="ARBA" id="ARBA00022756"/>
    </source>
</evidence>
<dbReference type="EMBL" id="FPHJ01000010">
    <property type="protein sequence ID" value="SFV53180.1"/>
    <property type="molecule type" value="Genomic_DNA"/>
</dbReference>
<dbReference type="InterPro" id="IPR015422">
    <property type="entry name" value="PyrdxlP-dep_Trfase_small"/>
</dbReference>
<comment type="pathway">
    <text evidence="2">Cofactor biosynthesis; biotin biosynthesis.</text>
</comment>
<dbReference type="GO" id="GO:0030170">
    <property type="term" value="F:pyridoxal phosphate binding"/>
    <property type="evidence" value="ECO:0007669"/>
    <property type="project" value="InterPro"/>
</dbReference>
<name>A0A1W1BI03_9ZZZZ</name>